<organism evidence="2">
    <name type="scientific">marine sediment metagenome</name>
    <dbReference type="NCBI Taxonomy" id="412755"/>
    <lineage>
        <taxon>unclassified sequences</taxon>
        <taxon>metagenomes</taxon>
        <taxon>ecological metagenomes</taxon>
    </lineage>
</organism>
<dbReference type="PANTHER" id="PTHR43196">
    <property type="entry name" value="SULFATE ADENYLYLTRANSFERASE SUBUNIT 2"/>
    <property type="match status" value="1"/>
</dbReference>
<evidence type="ECO:0000259" key="1">
    <source>
        <dbReference type="Pfam" id="PF01507"/>
    </source>
</evidence>
<dbReference type="AlphaFoldDB" id="A0A0F9H4E5"/>
<comment type="caution">
    <text evidence="2">The sequence shown here is derived from an EMBL/GenBank/DDBJ whole genome shotgun (WGS) entry which is preliminary data.</text>
</comment>
<feature type="domain" description="Phosphoadenosine phosphosulphate reductase" evidence="1">
    <location>
        <begin position="33"/>
        <end position="204"/>
    </location>
</feature>
<reference evidence="2" key="1">
    <citation type="journal article" date="2015" name="Nature">
        <title>Complex archaea that bridge the gap between prokaryotes and eukaryotes.</title>
        <authorList>
            <person name="Spang A."/>
            <person name="Saw J.H."/>
            <person name="Jorgensen S.L."/>
            <person name="Zaremba-Niedzwiedzka K."/>
            <person name="Martijn J."/>
            <person name="Lind A.E."/>
            <person name="van Eijk R."/>
            <person name="Schleper C."/>
            <person name="Guy L."/>
            <person name="Ettema T.J."/>
        </authorList>
    </citation>
    <scope>NUCLEOTIDE SEQUENCE</scope>
</reference>
<dbReference type="InterPro" id="IPR014729">
    <property type="entry name" value="Rossmann-like_a/b/a_fold"/>
</dbReference>
<protein>
    <recommendedName>
        <fullName evidence="1">Phosphoadenosine phosphosulphate reductase domain-containing protein</fullName>
    </recommendedName>
</protein>
<accession>A0A0F9H4E5</accession>
<dbReference type="Gene3D" id="3.40.50.620">
    <property type="entry name" value="HUPs"/>
    <property type="match status" value="1"/>
</dbReference>
<dbReference type="SUPFAM" id="SSF52402">
    <property type="entry name" value="Adenine nucleotide alpha hydrolases-like"/>
    <property type="match status" value="1"/>
</dbReference>
<gene>
    <name evidence="2" type="ORF">LCGC14_1749370</name>
</gene>
<evidence type="ECO:0000313" key="2">
    <source>
        <dbReference type="EMBL" id="KKM05905.1"/>
    </source>
</evidence>
<sequence>MKPGEAVRNIDFAELDGQELINAVADLYGSTRIVAMFSGGHDSLCSMHLASGVPGFIHACHINTGIGIEQTREFARRTCAHERIRFVEYKAADYIGGDGQPAPQCYRDFVMSWGFPGPAQHSRLYQRLKERPIRHMIRDLERDSTDRVLLITGVRQEESARRMRHVHRVQEWEGTKIWVAPIWNWSKAKVNGYIQEHGLPRNEVSDNLHFSGECLCGAYAHAGELDEIGFFYPDAAEELRELQREAGFPWGWEDSPPAWYKRVQDGEKLLPGMDDHMMMCSSCTARHENVSSTDD</sequence>
<proteinExistence type="predicted"/>
<dbReference type="InterPro" id="IPR050128">
    <property type="entry name" value="Sulfate_adenylyltrnsfr_sub2"/>
</dbReference>
<dbReference type="InterPro" id="IPR002500">
    <property type="entry name" value="PAPS_reduct_dom"/>
</dbReference>
<dbReference type="GO" id="GO:0003824">
    <property type="term" value="F:catalytic activity"/>
    <property type="evidence" value="ECO:0007669"/>
    <property type="project" value="InterPro"/>
</dbReference>
<dbReference type="PANTHER" id="PTHR43196:SF2">
    <property type="entry name" value="PHOSPHOADENOSINE PHOSPHOSULFATE REDUCTASE"/>
    <property type="match status" value="1"/>
</dbReference>
<dbReference type="Pfam" id="PF01507">
    <property type="entry name" value="PAPS_reduct"/>
    <property type="match status" value="1"/>
</dbReference>
<dbReference type="EMBL" id="LAZR01016114">
    <property type="protein sequence ID" value="KKM05905.1"/>
    <property type="molecule type" value="Genomic_DNA"/>
</dbReference>
<name>A0A0F9H4E5_9ZZZZ</name>